<keyword evidence="1" id="KW-0732">Signal</keyword>
<evidence type="ECO:0000256" key="1">
    <source>
        <dbReference type="SAM" id="SignalP"/>
    </source>
</evidence>
<comment type="caution">
    <text evidence="2">The sequence shown here is derived from an EMBL/GenBank/DDBJ whole genome shotgun (WGS) entry which is preliminary data.</text>
</comment>
<dbReference type="EMBL" id="JAVDQH010000006">
    <property type="protein sequence ID" value="MDR6243955.1"/>
    <property type="molecule type" value="Genomic_DNA"/>
</dbReference>
<name>A0ABU1IXH6_9BACL</name>
<accession>A0ABU1IXH6</accession>
<evidence type="ECO:0000313" key="2">
    <source>
        <dbReference type="EMBL" id="MDR6243955.1"/>
    </source>
</evidence>
<feature type="signal peptide" evidence="1">
    <location>
        <begin position="1"/>
        <end position="31"/>
    </location>
</feature>
<evidence type="ECO:0008006" key="4">
    <source>
        <dbReference type="Google" id="ProtNLM"/>
    </source>
</evidence>
<protein>
    <recommendedName>
        <fullName evidence="4">SLH domain-containing protein</fullName>
    </recommendedName>
</protein>
<evidence type="ECO:0000313" key="3">
    <source>
        <dbReference type="Proteomes" id="UP001185028"/>
    </source>
</evidence>
<feature type="chain" id="PRO_5046117361" description="SLH domain-containing protein" evidence="1">
    <location>
        <begin position="32"/>
        <end position="485"/>
    </location>
</feature>
<keyword evidence="3" id="KW-1185">Reference proteome</keyword>
<proteinExistence type="predicted"/>
<organism evidence="2 3">
    <name type="scientific">Paenibacillus hunanensis</name>
    <dbReference type="NCBI Taxonomy" id="539262"/>
    <lineage>
        <taxon>Bacteria</taxon>
        <taxon>Bacillati</taxon>
        <taxon>Bacillota</taxon>
        <taxon>Bacilli</taxon>
        <taxon>Bacillales</taxon>
        <taxon>Paenibacillaceae</taxon>
        <taxon>Paenibacillus</taxon>
    </lineage>
</organism>
<sequence>MKKMTRFTLAALVAAPAVLGAGIVPTSSTFAAVAETPAKALPAKAPAAVPTKTPAATPAKANSITPHQETAADYAQFLQAKYNIQLPQLVKRGDFLRALAAIVPAPAASTEEAKTPSFTDLKSGDAAYDAAVALAQQGILSDQTVHANDALSVYAAVFIAVKAAGFKELAYTYPQTKVDAALAKAGIAKDRVQGQAAQELAAAIDTGVVPESLYPTLRKGGAIDRNTANVLLGKTLTSLGKYKNEIGRTSDSDIYEKLYAAYRTADLIEAPELRTIVDQALRNNLVTGYNLKDSRYDSNFIDSLTLTYGHDDIKHAVQLIGLLRSEGIDADVQFQPKTSAFIYLKEWGTPKETPDYKVTQIENGNYIAYAKEYDIQFEFNTIADKERFNKIISTYAKKNSNTTAPLIYSSWWQPLYYSPTELSGYPVISNTKITLGNYYAQSFSLTDKAQAIRDGFRKLAPDATITGYDFWVDQPFFNYLNGESE</sequence>
<reference evidence="2 3" key="1">
    <citation type="submission" date="2023-07" db="EMBL/GenBank/DDBJ databases">
        <title>Genomic Encyclopedia of Type Strains, Phase IV (KMG-IV): sequencing the most valuable type-strain genomes for metagenomic binning, comparative biology and taxonomic classification.</title>
        <authorList>
            <person name="Goeker M."/>
        </authorList>
    </citation>
    <scope>NUCLEOTIDE SEQUENCE [LARGE SCALE GENOMIC DNA]</scope>
    <source>
        <strain evidence="2 3">DSM 22170</strain>
    </source>
</reference>
<dbReference type="Proteomes" id="UP001185028">
    <property type="component" value="Unassembled WGS sequence"/>
</dbReference>
<gene>
    <name evidence="2" type="ORF">JOC58_001848</name>
</gene>